<keyword evidence="3" id="KW-1185">Reference proteome</keyword>
<sequence length="335" mass="37230">MGSEVVQINPSELLKQETEITDRDFYEVYDPRIRRKKKVPSARVYNNWAKEAGIKTKILDAGCDSEKAWAHVKGWLGEEANPLLQREARVTILWKIEFESLVWDAIADREKKKPYTVGPDGYPVLTNPADQLALIRQLSRIKRFGERTAVTKAEAIVEKKLLGVEYREPEEIRHEKREVQAVSETQDGTLHVKEEGIERETGEGFEPPSGVDRPKSGAGEAGAEDSKGKTESDLPKIPVPLPAGSAPLPSPFKRSLTRVVQVNGKRLRTAGIEAAQLAQIWKAAEEHGNEKIAPLLKEFGAEKSTHLTKEEGDQVLGRLARLPAAERNGAETLPV</sequence>
<dbReference type="RefSeq" id="WP_168062814.1">
    <property type="nucleotide sequence ID" value="NZ_VTOW01000004.1"/>
</dbReference>
<protein>
    <submittedName>
        <fullName evidence="2">Uncharacterized protein</fullName>
    </submittedName>
</protein>
<gene>
    <name evidence="2" type="ORF">MNODULE_19175</name>
</gene>
<name>A0A7X6ICN5_9BACT</name>
<dbReference type="AlphaFoldDB" id="A0A7X6ICN5"/>
<accession>A0A7X6ICN5</accession>
<proteinExistence type="predicted"/>
<organism evidence="2 3">
    <name type="scientific">Candidatus Manganitrophus noduliformans</name>
    <dbReference type="NCBI Taxonomy" id="2606439"/>
    <lineage>
        <taxon>Bacteria</taxon>
        <taxon>Pseudomonadati</taxon>
        <taxon>Nitrospirota</taxon>
        <taxon>Nitrospiria</taxon>
        <taxon>Candidatus Troglogloeales</taxon>
        <taxon>Candidatus Manganitrophaceae</taxon>
        <taxon>Candidatus Manganitrophus</taxon>
    </lineage>
</organism>
<evidence type="ECO:0000256" key="1">
    <source>
        <dbReference type="SAM" id="MobiDB-lite"/>
    </source>
</evidence>
<reference evidence="2 3" key="1">
    <citation type="journal article" date="2020" name="Nature">
        <title>Bacterial chemolithoautotrophy via manganese oxidation.</title>
        <authorList>
            <person name="Yu H."/>
            <person name="Leadbetter J.R."/>
        </authorList>
    </citation>
    <scope>NUCLEOTIDE SEQUENCE [LARGE SCALE GENOMIC DNA]</scope>
    <source>
        <strain evidence="2 3">Mn-1</strain>
    </source>
</reference>
<feature type="compositionally biased region" description="Basic and acidic residues" evidence="1">
    <location>
        <begin position="224"/>
        <end position="234"/>
    </location>
</feature>
<feature type="compositionally biased region" description="Basic and acidic residues" evidence="1">
    <location>
        <begin position="190"/>
        <end position="202"/>
    </location>
</feature>
<dbReference type="Proteomes" id="UP000534783">
    <property type="component" value="Unassembled WGS sequence"/>
</dbReference>
<comment type="caution">
    <text evidence="2">The sequence shown here is derived from an EMBL/GenBank/DDBJ whole genome shotgun (WGS) entry which is preliminary data.</text>
</comment>
<evidence type="ECO:0000313" key="2">
    <source>
        <dbReference type="EMBL" id="NKE72878.1"/>
    </source>
</evidence>
<dbReference type="EMBL" id="VTOW01000004">
    <property type="protein sequence ID" value="NKE72878.1"/>
    <property type="molecule type" value="Genomic_DNA"/>
</dbReference>
<feature type="region of interest" description="Disordered" evidence="1">
    <location>
        <begin position="173"/>
        <end position="250"/>
    </location>
</feature>
<evidence type="ECO:0000313" key="3">
    <source>
        <dbReference type="Proteomes" id="UP000534783"/>
    </source>
</evidence>